<dbReference type="InterPro" id="IPR027417">
    <property type="entry name" value="P-loop_NTPase"/>
</dbReference>
<dbReference type="eggNOG" id="KOG1803">
    <property type="taxonomic scope" value="Eukaryota"/>
</dbReference>
<evidence type="ECO:0000313" key="11">
    <source>
        <dbReference type="Proteomes" id="UP000017836"/>
    </source>
</evidence>
<dbReference type="Pfam" id="PF13087">
    <property type="entry name" value="AAA_12"/>
    <property type="match status" value="1"/>
</dbReference>
<keyword evidence="2" id="KW-0547">Nucleotide-binding</keyword>
<dbReference type="PANTHER" id="PTHR43788">
    <property type="entry name" value="DNA2/NAM7 HELICASE FAMILY MEMBER"/>
    <property type="match status" value="1"/>
</dbReference>
<feature type="domain" description="DNA2/NAM7 helicase helicase" evidence="8">
    <location>
        <begin position="448"/>
        <end position="665"/>
    </location>
</feature>
<dbReference type="Proteomes" id="UP000017836">
    <property type="component" value="Unassembled WGS sequence"/>
</dbReference>
<dbReference type="PANTHER" id="PTHR43788:SF3">
    <property type="entry name" value="P-LOOP CONTAINING NUCLEOSIDE TRIPHOSPHATE HYDROLASES SUPERFAMILY PROTEIN"/>
    <property type="match status" value="1"/>
</dbReference>
<dbReference type="CDD" id="cd18808">
    <property type="entry name" value="SF1_C_Upf1"/>
    <property type="match status" value="1"/>
</dbReference>
<name>W1NHT0_AMBTC</name>
<dbReference type="OrthoDB" id="6513042at2759"/>
<sequence>MEAALCGFPSQRLLKWRPICPLLQNPSLSTFFLSTVKTHYSKPKNPPLIKAARPNTPPTLTTTNQSADPLGRRELGKLVVKWVSQGMRAMASDLVCAEINGEFSEIQQSMGRGLTFVTQAQPYLSAVPMPKGMESLCLKASTHYPTLLDHFQRELKEVLQEFQGRKLLVVDDWRQTESWKLLKEFSNCAQHRVIVRKVSPVKRALHGALGMELEKVQAMQSHIDDFARHMSGLLRIERDSELEATQEELNAVPMPDENSGDSLKPIEYLVSHGQAQQEQCDTICNLYAVSCSTGLGGMHLVLFRVEGNHRLPPISLSPGDMVCVRACDSRGAGATSCMQGFVDNLGEDGCSISVALESRHGDPTFSKLFGKNVRIDRIHGLADALTYERNCEALMLLQKNGLHKRNPSIAVVATLFGTNEDISWMEQNHLVEWNEDPTISELLPRGPFDKSQLRAIAVGLNKKRPLLVIQGPPGTGKSGLLKELITLAVERGERVLVTAPTNAAVDNMVERLTNVGLNIVRVGNPVRISPSVASKSLASIVNDKLATFRKEQERKRADLRKDLRHCLKDDSLAAGIRQLLKQLGKALKKKEKETVKEVLSSAQVVLSTNTGAADPIIRRLDCFDLVVIDEAGQAIEPSCWIPILQGKRTILAGDQCQLAPVILSRKALEGGLGVSLMERASKLHEGILATRLTIQYRMNDKIASWASKEMYDGLLNSSPTVASHLLVDSPFIKATWITMCPLLLLDTRMPYGSLSIGCEEHLDPAGTGSLYNEGEADIVVEHVFSLICSGVSPTAIAVQSPYVAQVQLLRERLDELPEASGVEVATIDSFQGREADAVIISMVRSNTLGAVGFLGDSRRMNVAITRARKHVAVVCDSSTICHNTFLARLLRHIRHYGRVKHAEPGSFGGTGLSMNPMLPSIT</sequence>
<reference evidence="11" key="1">
    <citation type="journal article" date="2013" name="Science">
        <title>The Amborella genome and the evolution of flowering plants.</title>
        <authorList>
            <consortium name="Amborella Genome Project"/>
        </authorList>
    </citation>
    <scope>NUCLEOTIDE SEQUENCE [LARGE SCALE GENOMIC DNA]</scope>
</reference>
<dbReference type="Gramene" id="ERM94720">
    <property type="protein sequence ID" value="ERM94720"/>
    <property type="gene ID" value="AMTR_s00011p00245550"/>
</dbReference>
<keyword evidence="6" id="KW-0175">Coiled coil</keyword>
<dbReference type="FunFam" id="2.40.30.270:FF:000003">
    <property type="entry name" value="DNA-binding protein SMUBP-2 isoform X2"/>
    <property type="match status" value="1"/>
</dbReference>
<proteinExistence type="inferred from homology"/>
<dbReference type="InterPro" id="IPR047187">
    <property type="entry name" value="SF1_C_Upf1"/>
</dbReference>
<dbReference type="Gene3D" id="3.40.50.300">
    <property type="entry name" value="P-loop containing nucleotide triphosphate hydrolases"/>
    <property type="match status" value="2"/>
</dbReference>
<keyword evidence="4" id="KW-0347">Helicase</keyword>
<evidence type="ECO:0000259" key="8">
    <source>
        <dbReference type="Pfam" id="PF13086"/>
    </source>
</evidence>
<feature type="domain" description="DNA2/NAM7 helicase-like C-terminal" evidence="9">
    <location>
        <begin position="673"/>
        <end position="877"/>
    </location>
</feature>
<evidence type="ECO:0000256" key="5">
    <source>
        <dbReference type="ARBA" id="ARBA00022840"/>
    </source>
</evidence>
<evidence type="ECO:0000256" key="1">
    <source>
        <dbReference type="ARBA" id="ARBA00007913"/>
    </source>
</evidence>
<evidence type="ECO:0000259" key="9">
    <source>
        <dbReference type="Pfam" id="PF13087"/>
    </source>
</evidence>
<evidence type="ECO:0000256" key="3">
    <source>
        <dbReference type="ARBA" id="ARBA00022801"/>
    </source>
</evidence>
<feature type="region of interest" description="Disordered" evidence="7">
    <location>
        <begin position="44"/>
        <end position="68"/>
    </location>
</feature>
<dbReference type="Pfam" id="PF13086">
    <property type="entry name" value="AAA_11"/>
    <property type="match status" value="1"/>
</dbReference>
<dbReference type="GO" id="GO:0003729">
    <property type="term" value="F:mRNA binding"/>
    <property type="evidence" value="ECO:0007669"/>
    <property type="project" value="EnsemblPlants"/>
</dbReference>
<evidence type="ECO:0000256" key="6">
    <source>
        <dbReference type="SAM" id="Coils"/>
    </source>
</evidence>
<dbReference type="FunFam" id="3.40.50.300:FF:001868">
    <property type="entry name" value="DNA helicase A"/>
    <property type="match status" value="1"/>
</dbReference>
<evidence type="ECO:0008006" key="12">
    <source>
        <dbReference type="Google" id="ProtNLM"/>
    </source>
</evidence>
<keyword evidence="3" id="KW-0378">Hydrolase</keyword>
<comment type="similarity">
    <text evidence="1">Belongs to the DNA2/NAM7 helicase family.</text>
</comment>
<gene>
    <name evidence="10" type="ORF">AMTR_s00011p00245550</name>
</gene>
<dbReference type="InterPro" id="IPR041677">
    <property type="entry name" value="DNA2/NAM7_AAA_11"/>
</dbReference>
<evidence type="ECO:0000256" key="2">
    <source>
        <dbReference type="ARBA" id="ARBA00022741"/>
    </source>
</evidence>
<evidence type="ECO:0000313" key="10">
    <source>
        <dbReference type="EMBL" id="ERM94720.1"/>
    </source>
</evidence>
<dbReference type="SUPFAM" id="SSF52540">
    <property type="entry name" value="P-loop containing nucleoside triphosphate hydrolases"/>
    <property type="match status" value="1"/>
</dbReference>
<dbReference type="KEGG" id="atr:18422558"/>
<evidence type="ECO:0000256" key="4">
    <source>
        <dbReference type="ARBA" id="ARBA00022806"/>
    </source>
</evidence>
<dbReference type="OMA" id="MVCVRIC"/>
<dbReference type="InterPro" id="IPR041679">
    <property type="entry name" value="DNA2/NAM7-like_C"/>
</dbReference>
<evidence type="ECO:0000256" key="7">
    <source>
        <dbReference type="SAM" id="MobiDB-lite"/>
    </source>
</evidence>
<dbReference type="AlphaFoldDB" id="W1NHT0"/>
<keyword evidence="11" id="KW-1185">Reference proteome</keyword>
<dbReference type="Gene3D" id="2.40.30.270">
    <property type="match status" value="1"/>
</dbReference>
<dbReference type="InterPro" id="IPR050534">
    <property type="entry name" value="Coronavir_polyprotein_1ab"/>
</dbReference>
<protein>
    <recommendedName>
        <fullName evidence="12">Helicase ATP-binding domain-containing protein</fullName>
    </recommendedName>
</protein>
<organism evidence="10 11">
    <name type="scientific">Amborella trichopoda</name>
    <dbReference type="NCBI Taxonomy" id="13333"/>
    <lineage>
        <taxon>Eukaryota</taxon>
        <taxon>Viridiplantae</taxon>
        <taxon>Streptophyta</taxon>
        <taxon>Embryophyta</taxon>
        <taxon>Tracheophyta</taxon>
        <taxon>Spermatophyta</taxon>
        <taxon>Magnoliopsida</taxon>
        <taxon>Amborellales</taxon>
        <taxon>Amborellaceae</taxon>
        <taxon>Amborella</taxon>
    </lineage>
</organism>
<dbReference type="GO" id="GO:0016787">
    <property type="term" value="F:hydrolase activity"/>
    <property type="evidence" value="ECO:0007669"/>
    <property type="project" value="UniProtKB-KW"/>
</dbReference>
<accession>W1NHT0</accession>
<feature type="coiled-coil region" evidence="6">
    <location>
        <begin position="549"/>
        <end position="593"/>
    </location>
</feature>
<keyword evidence="5" id="KW-0067">ATP-binding</keyword>
<dbReference type="STRING" id="13333.W1NHT0"/>
<dbReference type="GO" id="GO:0043139">
    <property type="term" value="F:5'-3' DNA helicase activity"/>
    <property type="evidence" value="ECO:0000318"/>
    <property type="project" value="GO_Central"/>
</dbReference>
<dbReference type="CDD" id="cd18044">
    <property type="entry name" value="DEXXQc_SMUBP2"/>
    <property type="match status" value="1"/>
</dbReference>
<dbReference type="EMBL" id="KI397507">
    <property type="protein sequence ID" value="ERM94720.1"/>
    <property type="molecule type" value="Genomic_DNA"/>
</dbReference>
<dbReference type="HOGENOM" id="CLU_001666_8_1_1"/>
<dbReference type="GO" id="GO:0005524">
    <property type="term" value="F:ATP binding"/>
    <property type="evidence" value="ECO:0007669"/>
    <property type="project" value="UniProtKB-KW"/>
</dbReference>